<keyword evidence="3" id="KW-0732">Signal</keyword>
<reference evidence="5" key="1">
    <citation type="journal article" date="2023" name="IMA Fungus">
        <title>Comparative genomic study of the Penicillium genus elucidates a diverse pangenome and 15 lateral gene transfer events.</title>
        <authorList>
            <person name="Petersen C."/>
            <person name="Sorensen T."/>
            <person name="Nielsen M.R."/>
            <person name="Sondergaard T.E."/>
            <person name="Sorensen J.L."/>
            <person name="Fitzpatrick D.A."/>
            <person name="Frisvad J.C."/>
            <person name="Nielsen K.L."/>
        </authorList>
    </citation>
    <scope>NUCLEOTIDE SEQUENCE</scope>
    <source>
        <strain evidence="5">IBT 12815</strain>
    </source>
</reference>
<keyword evidence="5" id="KW-0378">Hydrolase</keyword>
<dbReference type="GO" id="GO:0044550">
    <property type="term" value="P:secondary metabolite biosynthetic process"/>
    <property type="evidence" value="ECO:0007669"/>
    <property type="project" value="TreeGrafter"/>
</dbReference>
<evidence type="ECO:0000256" key="1">
    <source>
        <dbReference type="ARBA" id="ARBA00022450"/>
    </source>
</evidence>
<sequence>MFSPAVFLMQSLFIGAEYLSCDLLDPYNIKPHIMSQLLAETVSLYRRGLITTTIPRSPKNIAGLGDALASFSDSFEAELDNIRAPEGSRREEPARSPFPSSGFFLTTSSVPGVLGILGQSNYAAGNSYLDALAQHRRYHWQNSISIVLPIVLGVGVVAGTNELEESLRHKGMYGVDKEALRIFEIAMIEQVREGISDHIVIGLGPMELAKAAREAGDDVDSFWASNVRFNHTV</sequence>
<gene>
    <name evidence="5" type="ORF">N7537_002679</name>
</gene>
<dbReference type="PANTHER" id="PTHR43775">
    <property type="entry name" value="FATTY ACID SYNTHASE"/>
    <property type="match status" value="1"/>
</dbReference>
<evidence type="ECO:0000256" key="2">
    <source>
        <dbReference type="ARBA" id="ARBA00022553"/>
    </source>
</evidence>
<organism evidence="5 6">
    <name type="scientific">Penicillium hordei</name>
    <dbReference type="NCBI Taxonomy" id="40994"/>
    <lineage>
        <taxon>Eukaryota</taxon>
        <taxon>Fungi</taxon>
        <taxon>Dikarya</taxon>
        <taxon>Ascomycota</taxon>
        <taxon>Pezizomycotina</taxon>
        <taxon>Eurotiomycetes</taxon>
        <taxon>Eurotiomycetidae</taxon>
        <taxon>Eurotiales</taxon>
        <taxon>Aspergillaceae</taxon>
        <taxon>Penicillium</taxon>
    </lineage>
</organism>
<dbReference type="PANTHER" id="PTHR43775:SF37">
    <property type="entry name" value="SI:DKEY-61P9.11"/>
    <property type="match status" value="1"/>
</dbReference>
<keyword evidence="1" id="KW-0596">Phosphopantetheine</keyword>
<dbReference type="GO" id="GO:0016874">
    <property type="term" value="F:ligase activity"/>
    <property type="evidence" value="ECO:0007669"/>
    <property type="project" value="UniProtKB-KW"/>
</dbReference>
<keyword evidence="5" id="KW-0808">Transferase</keyword>
<dbReference type="AlphaFoldDB" id="A0AAD6H8V9"/>
<dbReference type="SUPFAM" id="SSF51735">
    <property type="entry name" value="NAD(P)-binding Rossmann-fold domains"/>
    <property type="match status" value="1"/>
</dbReference>
<dbReference type="RefSeq" id="XP_056758732.1">
    <property type="nucleotide sequence ID" value="XM_056893737.1"/>
</dbReference>
<dbReference type="GeneID" id="81583979"/>
<dbReference type="InterPro" id="IPR013968">
    <property type="entry name" value="PKS_KR"/>
</dbReference>
<dbReference type="Gene3D" id="3.40.50.720">
    <property type="entry name" value="NAD(P)-binding Rossmann-like Domain"/>
    <property type="match status" value="1"/>
</dbReference>
<feature type="signal peptide" evidence="3">
    <location>
        <begin position="1"/>
        <end position="16"/>
    </location>
</feature>
<keyword evidence="2" id="KW-0597">Phosphoprotein</keyword>
<feature type="domain" description="Ketoreductase (KR)" evidence="4">
    <location>
        <begin position="102"/>
        <end position="151"/>
    </location>
</feature>
<evidence type="ECO:0000313" key="6">
    <source>
        <dbReference type="Proteomes" id="UP001213799"/>
    </source>
</evidence>
<dbReference type="GO" id="GO:0004312">
    <property type="term" value="F:fatty acid synthase activity"/>
    <property type="evidence" value="ECO:0007669"/>
    <property type="project" value="TreeGrafter"/>
</dbReference>
<evidence type="ECO:0000256" key="3">
    <source>
        <dbReference type="SAM" id="SignalP"/>
    </source>
</evidence>
<dbReference type="EMBL" id="JAQJAE010000001">
    <property type="protein sequence ID" value="KAJ5617565.1"/>
    <property type="molecule type" value="Genomic_DNA"/>
</dbReference>
<protein>
    <submittedName>
        <fullName evidence="5">Acyl transferase/acyl hydrolase/lysophospholipase</fullName>
    </submittedName>
</protein>
<dbReference type="InterPro" id="IPR036291">
    <property type="entry name" value="NAD(P)-bd_dom_sf"/>
</dbReference>
<proteinExistence type="predicted"/>
<keyword evidence="6" id="KW-1185">Reference proteome</keyword>
<evidence type="ECO:0000259" key="4">
    <source>
        <dbReference type="Pfam" id="PF08659"/>
    </source>
</evidence>
<feature type="chain" id="PRO_5041987503" evidence="3">
    <location>
        <begin position="17"/>
        <end position="233"/>
    </location>
</feature>
<dbReference type="Pfam" id="PF08659">
    <property type="entry name" value="KR"/>
    <property type="match status" value="1"/>
</dbReference>
<name>A0AAD6H8V9_9EURO</name>
<dbReference type="Proteomes" id="UP001213799">
    <property type="component" value="Unassembled WGS sequence"/>
</dbReference>
<dbReference type="GO" id="GO:0016787">
    <property type="term" value="F:hydrolase activity"/>
    <property type="evidence" value="ECO:0007669"/>
    <property type="project" value="UniProtKB-KW"/>
</dbReference>
<comment type="caution">
    <text evidence="5">The sequence shown here is derived from an EMBL/GenBank/DDBJ whole genome shotgun (WGS) entry which is preliminary data.</text>
</comment>
<evidence type="ECO:0000313" key="5">
    <source>
        <dbReference type="EMBL" id="KAJ5617565.1"/>
    </source>
</evidence>
<dbReference type="InterPro" id="IPR050091">
    <property type="entry name" value="PKS_NRPS_Biosynth_Enz"/>
</dbReference>
<dbReference type="GO" id="GO:0006633">
    <property type="term" value="P:fatty acid biosynthetic process"/>
    <property type="evidence" value="ECO:0007669"/>
    <property type="project" value="TreeGrafter"/>
</dbReference>
<reference evidence="5" key="2">
    <citation type="submission" date="2023-01" db="EMBL/GenBank/DDBJ databases">
        <authorList>
            <person name="Petersen C."/>
        </authorList>
    </citation>
    <scope>NUCLEOTIDE SEQUENCE</scope>
    <source>
        <strain evidence="5">IBT 12815</strain>
    </source>
</reference>
<accession>A0AAD6H8V9</accession>